<dbReference type="GO" id="GO:0003684">
    <property type="term" value="F:damaged DNA binding"/>
    <property type="evidence" value="ECO:0007669"/>
    <property type="project" value="InterPro"/>
</dbReference>
<dbReference type="GO" id="GO:0005524">
    <property type="term" value="F:ATP binding"/>
    <property type="evidence" value="ECO:0007669"/>
    <property type="project" value="UniProtKB-UniRule"/>
</dbReference>
<dbReference type="InterPro" id="IPR004504">
    <property type="entry name" value="DNA_repair_RadA"/>
</dbReference>
<dbReference type="AlphaFoldDB" id="A0A9D1FVW8"/>
<keyword evidence="7 11" id="KW-0067">ATP-binding</keyword>
<dbReference type="InterPro" id="IPR020588">
    <property type="entry name" value="RecA_ATP-bd"/>
</dbReference>
<comment type="similarity">
    <text evidence="11 13">Belongs to the RecA family. RadA subfamily.</text>
</comment>
<evidence type="ECO:0000256" key="8">
    <source>
        <dbReference type="ARBA" id="ARBA00023016"/>
    </source>
</evidence>
<gene>
    <name evidence="11 15" type="primary">radA</name>
    <name evidence="15" type="ORF">IAD41_04855</name>
</gene>
<evidence type="ECO:0000256" key="9">
    <source>
        <dbReference type="ARBA" id="ARBA00023125"/>
    </source>
</evidence>
<evidence type="ECO:0000256" key="2">
    <source>
        <dbReference type="ARBA" id="ARBA00022741"/>
    </source>
</evidence>
<feature type="short sequence motif" description="RadA KNRFG motif" evidence="11">
    <location>
        <begin position="253"/>
        <end position="257"/>
    </location>
</feature>
<keyword evidence="9 11" id="KW-0238">DNA-binding</keyword>
<dbReference type="PRINTS" id="PR01874">
    <property type="entry name" value="DNAREPAIRADA"/>
</dbReference>
<dbReference type="SUPFAM" id="SSF52540">
    <property type="entry name" value="P-loop containing nucleoside triphosphate hydrolases"/>
    <property type="match status" value="1"/>
</dbReference>
<keyword evidence="2 11" id="KW-0547">Nucleotide-binding</keyword>
<name>A0A9D1FVW8_9BACT</name>
<dbReference type="PANTHER" id="PTHR32472">
    <property type="entry name" value="DNA REPAIR PROTEIN RADA"/>
    <property type="match status" value="1"/>
</dbReference>
<dbReference type="PROSITE" id="PS50162">
    <property type="entry name" value="RECA_2"/>
    <property type="match status" value="1"/>
</dbReference>
<dbReference type="SMART" id="SM00382">
    <property type="entry name" value="AAA"/>
    <property type="match status" value="1"/>
</dbReference>
<dbReference type="InterPro" id="IPR027417">
    <property type="entry name" value="P-loop_NTPase"/>
</dbReference>
<dbReference type="Pfam" id="PF18073">
    <property type="entry name" value="Zn_ribbon_LapB"/>
    <property type="match status" value="1"/>
</dbReference>
<dbReference type="InterPro" id="IPR014721">
    <property type="entry name" value="Ribsml_uS5_D2-typ_fold_subgr"/>
</dbReference>
<reference evidence="15" key="1">
    <citation type="submission" date="2020-10" db="EMBL/GenBank/DDBJ databases">
        <authorList>
            <person name="Gilroy R."/>
        </authorList>
    </citation>
    <scope>NUCLEOTIDE SEQUENCE</scope>
    <source>
        <strain evidence="15">CHK152-2994</strain>
    </source>
</reference>
<dbReference type="GO" id="GO:0016787">
    <property type="term" value="F:hydrolase activity"/>
    <property type="evidence" value="ECO:0007669"/>
    <property type="project" value="UniProtKB-KW"/>
</dbReference>
<dbReference type="GO" id="GO:0008270">
    <property type="term" value="F:zinc ion binding"/>
    <property type="evidence" value="ECO:0007669"/>
    <property type="project" value="UniProtKB-KW"/>
</dbReference>
<evidence type="ECO:0000256" key="1">
    <source>
        <dbReference type="ARBA" id="ARBA00022723"/>
    </source>
</evidence>
<dbReference type="GO" id="GO:0140664">
    <property type="term" value="F:ATP-dependent DNA damage sensor activity"/>
    <property type="evidence" value="ECO:0007669"/>
    <property type="project" value="InterPro"/>
</dbReference>
<dbReference type="Gene3D" id="3.30.230.10">
    <property type="match status" value="1"/>
</dbReference>
<feature type="binding site" evidence="11">
    <location>
        <begin position="96"/>
        <end position="103"/>
    </location>
    <ligand>
        <name>ATP</name>
        <dbReference type="ChEBI" id="CHEBI:30616"/>
    </ligand>
</feature>
<dbReference type="InterPro" id="IPR020568">
    <property type="entry name" value="Ribosomal_Su5_D2-typ_SF"/>
</dbReference>
<keyword evidence="4 13" id="KW-0863">Zinc-finger</keyword>
<accession>A0A9D1FVW8</accession>
<comment type="function">
    <text evidence="11">Plays a role in repairing double-strand DNA breaks, probably involving stabilizing or processing branched DNA or blocked replication forks.</text>
</comment>
<evidence type="ECO:0000256" key="12">
    <source>
        <dbReference type="NCBIfam" id="TIGR00416"/>
    </source>
</evidence>
<dbReference type="GO" id="GO:0000725">
    <property type="term" value="P:recombinational repair"/>
    <property type="evidence" value="ECO:0007669"/>
    <property type="project" value="UniProtKB-UniRule"/>
</dbReference>
<reference evidence="15" key="2">
    <citation type="journal article" date="2021" name="PeerJ">
        <title>Extensive microbial diversity within the chicken gut microbiome revealed by metagenomics and culture.</title>
        <authorList>
            <person name="Gilroy R."/>
            <person name="Ravi A."/>
            <person name="Getino M."/>
            <person name="Pursley I."/>
            <person name="Horton D.L."/>
            <person name="Alikhan N.F."/>
            <person name="Baker D."/>
            <person name="Gharbi K."/>
            <person name="Hall N."/>
            <person name="Watson M."/>
            <person name="Adriaenssens E.M."/>
            <person name="Foster-Nyarko E."/>
            <person name="Jarju S."/>
            <person name="Secka A."/>
            <person name="Antonio M."/>
            <person name="Oren A."/>
            <person name="Chaudhuri R.R."/>
            <person name="La Ragione R."/>
            <person name="Hildebrand F."/>
            <person name="Pallen M.J."/>
        </authorList>
    </citation>
    <scope>NUCLEOTIDE SEQUENCE</scope>
    <source>
        <strain evidence="15">CHK152-2994</strain>
    </source>
</reference>
<keyword evidence="5" id="KW-0378">Hydrolase</keyword>
<evidence type="ECO:0000256" key="4">
    <source>
        <dbReference type="ARBA" id="ARBA00022771"/>
    </source>
</evidence>
<dbReference type="Proteomes" id="UP000824139">
    <property type="component" value="Unassembled WGS sequence"/>
</dbReference>
<evidence type="ECO:0000256" key="5">
    <source>
        <dbReference type="ARBA" id="ARBA00022801"/>
    </source>
</evidence>
<keyword evidence="8 11" id="KW-0346">Stress response</keyword>
<evidence type="ECO:0000256" key="13">
    <source>
        <dbReference type="RuleBase" id="RU003555"/>
    </source>
</evidence>
<dbReference type="InterPro" id="IPR041166">
    <property type="entry name" value="Rubredoxin_2"/>
</dbReference>
<dbReference type="Pfam" id="PF13541">
    <property type="entry name" value="ChlI"/>
    <property type="match status" value="1"/>
</dbReference>
<comment type="function">
    <text evidence="13">DNA-dependent ATPase involved in processing of recombination intermediates, plays a role in repairing DNA breaks. Stimulates the branch migration of RecA-mediated strand transfer reactions, allowing the 3' invading strand to extend heteroduplex DNA faster. Binds ssDNA in the presence of ADP but not other nucleotides, has ATPase activity that is stimulated by ssDNA and various branched DNA structures, but inhibited by SSB. Does not have RecA's homology-searching function.</text>
</comment>
<organism evidence="15 16">
    <name type="scientific">Candidatus Scatenecus faecavium</name>
    <dbReference type="NCBI Taxonomy" id="2840915"/>
    <lineage>
        <taxon>Bacteria</taxon>
        <taxon>Candidatus Scatenecus</taxon>
    </lineage>
</organism>
<keyword evidence="3 11" id="KW-0227">DNA damage</keyword>
<protein>
    <recommendedName>
        <fullName evidence="11 12">DNA repair protein RadA</fullName>
    </recommendedName>
</protein>
<evidence type="ECO:0000256" key="10">
    <source>
        <dbReference type="ARBA" id="ARBA00023204"/>
    </source>
</evidence>
<evidence type="ECO:0000313" key="16">
    <source>
        <dbReference type="Proteomes" id="UP000824139"/>
    </source>
</evidence>
<dbReference type="CDD" id="cd01121">
    <property type="entry name" value="RadA_SMS_N"/>
    <property type="match status" value="1"/>
</dbReference>
<comment type="domain">
    <text evidence="11">The middle region has homology to RecA with ATPase motifs including the RadA KNRFG motif, while the C-terminus is homologous to Lon protease.</text>
</comment>
<feature type="region of interest" description="Lon-protease-like" evidence="11">
    <location>
        <begin position="353"/>
        <end position="457"/>
    </location>
</feature>
<dbReference type="InterPro" id="IPR003593">
    <property type="entry name" value="AAA+_ATPase"/>
</dbReference>
<evidence type="ECO:0000259" key="14">
    <source>
        <dbReference type="PROSITE" id="PS50162"/>
    </source>
</evidence>
<dbReference type="Gene3D" id="3.40.50.300">
    <property type="entry name" value="P-loop containing nucleotide triphosphate hydrolases"/>
    <property type="match status" value="1"/>
</dbReference>
<dbReference type="GO" id="GO:0005829">
    <property type="term" value="C:cytosol"/>
    <property type="evidence" value="ECO:0007669"/>
    <property type="project" value="TreeGrafter"/>
</dbReference>
<dbReference type="FunFam" id="3.40.50.300:FF:000050">
    <property type="entry name" value="DNA repair protein RadA"/>
    <property type="match status" value="1"/>
</dbReference>
<sequence length="457" mass="49837">MAKLKSKWICSECGYETAGYLGKCPECGSWGTLVEEVQFSGKMPNASANEFINTEKPKLLKEIEVDESVRISTNISEFDRILGGGFVQGSLVLLAGDPGIGKSTITLQTCGELCRNNKKVLYISAEESANQLKLRADRLQINSDNLYIYPQTNMENIKTQIEEIMPDFVVVDSIQAIYSNNVASTAGSVSQIRECCNILMHIAKSKNITTIVIGHVTKDGNIAGPKVLEHMVDTVIYFEGDKYKSYRMLRSMKNRFGNTSEVGIFEMHSTGLKEVKNPNELFLNERSQGAAPGSAIIVTNEGTRPLLVEIQALVGTTPYAAPRRVTNGVDLSRLHQILAVLEKRVGLNLSKQDVYVNVMGGIEVDEPSADLGIAIAVATCARDVVVDSQTVIIGEIGLSGEIHPVNNIEKRLNEAITSGFKKAIIPYANDVPSDIKKIQIVKVKRLMDAIAACVSPA</sequence>
<dbReference type="NCBIfam" id="TIGR00416">
    <property type="entry name" value="sms"/>
    <property type="match status" value="1"/>
</dbReference>
<evidence type="ECO:0000256" key="11">
    <source>
        <dbReference type="HAMAP-Rule" id="MF_01498"/>
    </source>
</evidence>
<dbReference type="SUPFAM" id="SSF54211">
    <property type="entry name" value="Ribosomal protein S5 domain 2-like"/>
    <property type="match status" value="1"/>
</dbReference>
<dbReference type="EMBL" id="DVJO01000104">
    <property type="protein sequence ID" value="HIS82918.1"/>
    <property type="molecule type" value="Genomic_DNA"/>
</dbReference>
<dbReference type="PANTHER" id="PTHR32472:SF10">
    <property type="entry name" value="DNA REPAIR PROTEIN RADA-LIKE PROTEIN"/>
    <property type="match status" value="1"/>
</dbReference>
<evidence type="ECO:0000256" key="3">
    <source>
        <dbReference type="ARBA" id="ARBA00022763"/>
    </source>
</evidence>
<evidence type="ECO:0000313" key="15">
    <source>
        <dbReference type="EMBL" id="HIS82918.1"/>
    </source>
</evidence>
<feature type="domain" description="RecA family profile 1" evidence="14">
    <location>
        <begin position="67"/>
        <end position="216"/>
    </location>
</feature>
<proteinExistence type="inferred from homology"/>
<evidence type="ECO:0000256" key="6">
    <source>
        <dbReference type="ARBA" id="ARBA00022833"/>
    </source>
</evidence>
<keyword evidence="6 13" id="KW-0862">Zinc</keyword>
<evidence type="ECO:0000256" key="7">
    <source>
        <dbReference type="ARBA" id="ARBA00022840"/>
    </source>
</evidence>
<dbReference type="Pfam" id="PF13481">
    <property type="entry name" value="AAA_25"/>
    <property type="match status" value="1"/>
</dbReference>
<keyword evidence="10 11" id="KW-0234">DNA repair</keyword>
<keyword evidence="1 11" id="KW-0479">Metal-binding</keyword>
<comment type="caution">
    <text evidence="15">The sequence shown here is derived from an EMBL/GenBank/DDBJ whole genome shotgun (WGS) entry which is preliminary data.</text>
</comment>
<dbReference type="HAMAP" id="MF_01498">
    <property type="entry name" value="RadA_bact"/>
    <property type="match status" value="1"/>
</dbReference>